<comment type="caution">
    <text evidence="1">The sequence shown here is derived from an EMBL/GenBank/DDBJ whole genome shotgun (WGS) entry which is preliminary data.</text>
</comment>
<organism evidence="1">
    <name type="scientific">marine sediment metagenome</name>
    <dbReference type="NCBI Taxonomy" id="412755"/>
    <lineage>
        <taxon>unclassified sequences</taxon>
        <taxon>metagenomes</taxon>
        <taxon>ecological metagenomes</taxon>
    </lineage>
</organism>
<dbReference type="AlphaFoldDB" id="A0A0F9H6I9"/>
<reference evidence="1" key="1">
    <citation type="journal article" date="2015" name="Nature">
        <title>Complex archaea that bridge the gap between prokaryotes and eukaryotes.</title>
        <authorList>
            <person name="Spang A."/>
            <person name="Saw J.H."/>
            <person name="Jorgensen S.L."/>
            <person name="Zaremba-Niedzwiedzka K."/>
            <person name="Martijn J."/>
            <person name="Lind A.E."/>
            <person name="van Eijk R."/>
            <person name="Schleper C."/>
            <person name="Guy L."/>
            <person name="Ettema T.J."/>
        </authorList>
    </citation>
    <scope>NUCLEOTIDE SEQUENCE</scope>
</reference>
<evidence type="ECO:0000313" key="1">
    <source>
        <dbReference type="EMBL" id="KKL70862.1"/>
    </source>
</evidence>
<name>A0A0F9H6I9_9ZZZZ</name>
<protein>
    <submittedName>
        <fullName evidence="1">Uncharacterized protein</fullName>
    </submittedName>
</protein>
<proteinExistence type="predicted"/>
<gene>
    <name evidence="1" type="ORF">LCGC14_2100700</name>
</gene>
<dbReference type="EMBL" id="LAZR01025767">
    <property type="protein sequence ID" value="KKL70862.1"/>
    <property type="molecule type" value="Genomic_DNA"/>
</dbReference>
<sequence length="72" mass="7796">MGKQVMKGIHKFRQIEVVPGGASYGFGSYNTLGRTYFVNNITGSSTAGGTTWDTAMDQPQTAITASEVYRQD</sequence>
<accession>A0A0F9H6I9</accession>
<feature type="non-terminal residue" evidence="1">
    <location>
        <position position="72"/>
    </location>
</feature>